<dbReference type="InterPro" id="IPR017853">
    <property type="entry name" value="GH"/>
</dbReference>
<comment type="catalytic activity">
    <reaction evidence="1">
        <text>Endohydrolysis of (1-&gt;4)-beta-D-glucosidic linkages in cellulose, lichenin and cereal beta-D-glucans.</text>
        <dbReference type="EC" id="3.2.1.4"/>
    </reaction>
</comment>
<evidence type="ECO:0000256" key="3">
    <source>
        <dbReference type="ARBA" id="ARBA00022801"/>
    </source>
</evidence>
<dbReference type="SUPFAM" id="SSF51445">
    <property type="entry name" value="(Trans)glycosidases"/>
    <property type="match status" value="1"/>
</dbReference>
<dbReference type="GO" id="GO:0008810">
    <property type="term" value="F:cellulase activity"/>
    <property type="evidence" value="ECO:0007669"/>
    <property type="project" value="UniProtKB-EC"/>
</dbReference>
<evidence type="ECO:0000256" key="8">
    <source>
        <dbReference type="SAM" id="MobiDB-lite"/>
    </source>
</evidence>
<accession>A0A5J4KFM7</accession>
<dbReference type="PANTHER" id="PTHR35923:SF2">
    <property type="entry name" value="ENDOGLUCANASE"/>
    <property type="match status" value="1"/>
</dbReference>
<keyword evidence="7" id="KW-0624">Polysaccharide degradation</keyword>
<dbReference type="InterPro" id="IPR001956">
    <property type="entry name" value="CBM3"/>
</dbReference>
<feature type="compositionally biased region" description="Low complexity" evidence="8">
    <location>
        <begin position="215"/>
        <end position="225"/>
    </location>
</feature>
<dbReference type="Gene3D" id="2.60.40.710">
    <property type="entry name" value="Endoglucanase-like"/>
    <property type="match status" value="1"/>
</dbReference>
<evidence type="ECO:0000256" key="6">
    <source>
        <dbReference type="ARBA" id="ARBA00023295"/>
    </source>
</evidence>
<dbReference type="GO" id="GO:0030245">
    <property type="term" value="P:cellulose catabolic process"/>
    <property type="evidence" value="ECO:0007669"/>
    <property type="project" value="UniProtKB-KW"/>
</dbReference>
<organism evidence="10 11">
    <name type="scientific">Thermogemmatispora aurantia</name>
    <dbReference type="NCBI Taxonomy" id="2045279"/>
    <lineage>
        <taxon>Bacteria</taxon>
        <taxon>Bacillati</taxon>
        <taxon>Chloroflexota</taxon>
        <taxon>Ktedonobacteria</taxon>
        <taxon>Thermogemmatisporales</taxon>
        <taxon>Thermogemmatisporaceae</taxon>
        <taxon>Thermogemmatispora</taxon>
    </lineage>
</organism>
<evidence type="ECO:0000313" key="10">
    <source>
        <dbReference type="EMBL" id="GER85141.1"/>
    </source>
</evidence>
<dbReference type="InterPro" id="IPR001547">
    <property type="entry name" value="Glyco_hydro_5"/>
</dbReference>
<dbReference type="SUPFAM" id="SSF49384">
    <property type="entry name" value="Carbohydrate-binding domain"/>
    <property type="match status" value="1"/>
</dbReference>
<dbReference type="Pfam" id="PF00150">
    <property type="entry name" value="Cellulase"/>
    <property type="match status" value="1"/>
</dbReference>
<evidence type="ECO:0000256" key="7">
    <source>
        <dbReference type="ARBA" id="ARBA00023326"/>
    </source>
</evidence>
<dbReference type="RefSeq" id="WP_151729671.1">
    <property type="nucleotide sequence ID" value="NZ_BKZV01000006.1"/>
</dbReference>
<dbReference type="InterPro" id="IPR036966">
    <property type="entry name" value="CBM3_sf"/>
</dbReference>
<evidence type="ECO:0000256" key="5">
    <source>
        <dbReference type="ARBA" id="ARBA00023277"/>
    </source>
</evidence>
<dbReference type="EMBL" id="BKZV01000006">
    <property type="protein sequence ID" value="GER85141.1"/>
    <property type="molecule type" value="Genomic_DNA"/>
</dbReference>
<evidence type="ECO:0000256" key="4">
    <source>
        <dbReference type="ARBA" id="ARBA00023001"/>
    </source>
</evidence>
<dbReference type="Proteomes" id="UP000334820">
    <property type="component" value="Unassembled WGS sequence"/>
</dbReference>
<dbReference type="PROSITE" id="PS51172">
    <property type="entry name" value="CBM3"/>
    <property type="match status" value="1"/>
</dbReference>
<evidence type="ECO:0000259" key="9">
    <source>
        <dbReference type="PROSITE" id="PS51172"/>
    </source>
</evidence>
<evidence type="ECO:0000256" key="1">
    <source>
        <dbReference type="ARBA" id="ARBA00000966"/>
    </source>
</evidence>
<dbReference type="GO" id="GO:0030248">
    <property type="term" value="F:cellulose binding"/>
    <property type="evidence" value="ECO:0007669"/>
    <property type="project" value="InterPro"/>
</dbReference>
<dbReference type="Pfam" id="PF00942">
    <property type="entry name" value="CBM_3"/>
    <property type="match status" value="1"/>
</dbReference>
<keyword evidence="3" id="KW-0378">Hydrolase</keyword>
<dbReference type="Gene3D" id="3.20.20.80">
    <property type="entry name" value="Glycosidases"/>
    <property type="match status" value="1"/>
</dbReference>
<sequence>MKPSFFSRSRLRPWQGRWMFRALLIGVLLLCSAGLALGTARSSHAQSAPAGLVLEYADANTSATTNTPRPHFEIVNNTSSSVALSSLTIRYWYTEDGSQSQQFWCDYAAVGCSNLSGSFVQMSAPTATADTYLQVSFSSAAGSIGPGGNSGEIQVRFNKSDWSNYDQTNDYSWSATQTSYAPWSQVTLYLNGQLVWGTEPGGASPTPTPTPSPTPTSVSTLTPTPGAGGGSTSGGWTTSGTKILAPNGSQFVISGINWYGFETPDYVAHGLWSYDISTILNLVKSYGYNTLRIPFSDQMWESDPVPQNDVGCPSCVGLHARDILAKIINYAGSIGLHVILDNHRSEAGESAEQSGLWYTSAYPESSWINDWVSVQRWVHGIPQTLGATDTVTVNYLASDGWPIVLGYDLRNEPHVEGTYPNQYASGAQWGSGDGIDPATNPNPNPFAPACVATSSCHDWRLAAERAADTLLGDAQAHGWSYPLIFVEGVSAYPTASGTQANGPYSSTWWGGSLQGVNGNSNNAGAPIVLNAGGNASSLGPAVNNQVVYSAHEYGPTLYPQSWFNSSTCYKSGCSSSSLVDVWTSNWAYIATPNGINPTWPGHSSYPWSNTGAQPYSSAPVWIGEFGTGNSASDLVSSGAGSQGQWFTDLINFIKSSYGGGGSGVAVSNLNWTYWALNGEDSYGLLNGQYNGLANPTKEYSFLCFIETGPLAVPAGSSSGQCGSTGPLPAPQ</sequence>
<keyword evidence="6" id="KW-0326">Glycosidase</keyword>
<gene>
    <name evidence="10" type="ORF">KTAU_37760</name>
</gene>
<keyword evidence="4" id="KW-0136">Cellulose degradation</keyword>
<dbReference type="SMART" id="SM01067">
    <property type="entry name" value="CBM_3"/>
    <property type="match status" value="1"/>
</dbReference>
<comment type="caution">
    <text evidence="10">The sequence shown here is derived from an EMBL/GenBank/DDBJ whole genome shotgun (WGS) entry which is preliminary data.</text>
</comment>
<dbReference type="AlphaFoldDB" id="A0A5J4KFM7"/>
<name>A0A5J4KFM7_9CHLR</name>
<keyword evidence="5" id="KW-0119">Carbohydrate metabolism</keyword>
<reference evidence="10 11" key="1">
    <citation type="journal article" date="2019" name="Int. J. Syst. Evol. Microbiol.">
        <title>Thermogemmatispora aurantia sp. nov. and Thermogemmatispora argillosa sp. nov., within the class Ktedonobacteria, and emended description of the genus Thermogemmatispora.</title>
        <authorList>
            <person name="Zheng Y."/>
            <person name="Wang C.M."/>
            <person name="Sakai Y."/>
            <person name="Abe K."/>
            <person name="Yokota A."/>
            <person name="Yabe S."/>
        </authorList>
    </citation>
    <scope>NUCLEOTIDE SEQUENCE [LARGE SCALE GENOMIC DNA]</scope>
    <source>
        <strain evidence="10 11">A1-2</strain>
    </source>
</reference>
<dbReference type="EC" id="3.2.1.4" evidence="2"/>
<feature type="region of interest" description="Disordered" evidence="8">
    <location>
        <begin position="199"/>
        <end position="239"/>
    </location>
</feature>
<evidence type="ECO:0000313" key="11">
    <source>
        <dbReference type="Proteomes" id="UP000334820"/>
    </source>
</evidence>
<protein>
    <recommendedName>
        <fullName evidence="2">cellulase</fullName>
        <ecNumber evidence="2">3.2.1.4</ecNumber>
    </recommendedName>
</protein>
<evidence type="ECO:0000256" key="2">
    <source>
        <dbReference type="ARBA" id="ARBA00012601"/>
    </source>
</evidence>
<dbReference type="PANTHER" id="PTHR35923">
    <property type="entry name" value="MAJOR EXTRACELLULAR ENDOGLUCANASE"/>
    <property type="match status" value="1"/>
</dbReference>
<proteinExistence type="predicted"/>
<feature type="domain" description="CBM3" evidence="9">
    <location>
        <begin position="48"/>
        <end position="201"/>
    </location>
</feature>
<dbReference type="InterPro" id="IPR008965">
    <property type="entry name" value="CBM2/CBM3_carb-bd_dom_sf"/>
</dbReference>
<keyword evidence="11" id="KW-1185">Reference proteome</keyword>